<evidence type="ECO:0000256" key="7">
    <source>
        <dbReference type="RuleBase" id="RU000416"/>
    </source>
</evidence>
<dbReference type="EC" id="2.1.1.37" evidence="8"/>
<protein>
    <recommendedName>
        <fullName evidence="8">Cytosine-specific methyltransferase</fullName>
        <ecNumber evidence="8">2.1.1.37</ecNumber>
    </recommendedName>
</protein>
<dbReference type="NCBIfam" id="TIGR00675">
    <property type="entry name" value="dcm"/>
    <property type="match status" value="1"/>
</dbReference>
<evidence type="ECO:0000256" key="5">
    <source>
        <dbReference type="ARBA" id="ARBA00047422"/>
    </source>
</evidence>
<dbReference type="InterPro" id="IPR001525">
    <property type="entry name" value="C5_MeTfrase"/>
</dbReference>
<keyword evidence="2 6" id="KW-0808">Transferase</keyword>
<evidence type="ECO:0000256" key="1">
    <source>
        <dbReference type="ARBA" id="ARBA00022603"/>
    </source>
</evidence>
<dbReference type="STRING" id="235205.BAZSYMB_V2SCAFFOLD00110_1"/>
<comment type="similarity">
    <text evidence="6 7">Belongs to the class I-like SAM-binding methyltransferase superfamily. C5-methyltransferase family.</text>
</comment>
<dbReference type="PROSITE" id="PS00095">
    <property type="entry name" value="C5_MTASE_2"/>
    <property type="match status" value="1"/>
</dbReference>
<dbReference type="GO" id="GO:0003886">
    <property type="term" value="F:DNA (cytosine-5-)-methyltransferase activity"/>
    <property type="evidence" value="ECO:0007669"/>
    <property type="project" value="UniProtKB-EC"/>
</dbReference>
<dbReference type="RefSeq" id="WP_202775608.1">
    <property type="nucleotide sequence ID" value="NZ_CAESAP020000078.1"/>
</dbReference>
<keyword evidence="4" id="KW-0680">Restriction system</keyword>
<dbReference type="SUPFAM" id="SSF53335">
    <property type="entry name" value="S-adenosyl-L-methionine-dependent methyltransferases"/>
    <property type="match status" value="1"/>
</dbReference>
<dbReference type="Gene3D" id="3.90.120.10">
    <property type="entry name" value="DNA Methylase, subunit A, domain 2"/>
    <property type="match status" value="1"/>
</dbReference>
<evidence type="ECO:0000256" key="6">
    <source>
        <dbReference type="PROSITE-ProRule" id="PRU01016"/>
    </source>
</evidence>
<evidence type="ECO:0000313" key="10">
    <source>
        <dbReference type="Proteomes" id="UP000198559"/>
    </source>
</evidence>
<dbReference type="InterPro" id="IPR029063">
    <property type="entry name" value="SAM-dependent_MTases_sf"/>
</dbReference>
<dbReference type="PROSITE" id="PS00094">
    <property type="entry name" value="C5_MTASE_1"/>
    <property type="match status" value="1"/>
</dbReference>
<comment type="catalytic activity">
    <reaction evidence="5 8">
        <text>a 2'-deoxycytidine in DNA + S-adenosyl-L-methionine = a 5-methyl-2'-deoxycytidine in DNA + S-adenosyl-L-homocysteine + H(+)</text>
        <dbReference type="Rhea" id="RHEA:13681"/>
        <dbReference type="Rhea" id="RHEA-COMP:11369"/>
        <dbReference type="Rhea" id="RHEA-COMP:11370"/>
        <dbReference type="ChEBI" id="CHEBI:15378"/>
        <dbReference type="ChEBI" id="CHEBI:57856"/>
        <dbReference type="ChEBI" id="CHEBI:59789"/>
        <dbReference type="ChEBI" id="CHEBI:85452"/>
        <dbReference type="ChEBI" id="CHEBI:85454"/>
        <dbReference type="EC" id="2.1.1.37"/>
    </reaction>
</comment>
<dbReference type="AlphaFoldDB" id="A0A1H6J8Z6"/>
<evidence type="ECO:0000256" key="3">
    <source>
        <dbReference type="ARBA" id="ARBA00022691"/>
    </source>
</evidence>
<reference evidence="10" key="1">
    <citation type="submission" date="2016-06" db="EMBL/GenBank/DDBJ databases">
        <authorList>
            <person name="Petersen J."/>
            <person name="Sayavedra L."/>
        </authorList>
    </citation>
    <scope>NUCLEOTIDE SEQUENCE [LARGE SCALE GENOMIC DNA]</scope>
    <source>
        <strain evidence="10">BazSymB</strain>
    </source>
</reference>
<dbReference type="InterPro" id="IPR050390">
    <property type="entry name" value="C5-Methyltransferase"/>
</dbReference>
<dbReference type="Pfam" id="PF00145">
    <property type="entry name" value="DNA_methylase"/>
    <property type="match status" value="1"/>
</dbReference>
<dbReference type="Proteomes" id="UP000198559">
    <property type="component" value="Unassembled WGS sequence"/>
</dbReference>
<organism evidence="9 10">
    <name type="scientific">Bathymodiolus azoricus thioautotrophic gill symbiont</name>
    <dbReference type="NCBI Taxonomy" id="235205"/>
    <lineage>
        <taxon>Bacteria</taxon>
        <taxon>Pseudomonadati</taxon>
        <taxon>Pseudomonadota</taxon>
        <taxon>Gammaproteobacteria</taxon>
        <taxon>sulfur-oxidizing symbionts</taxon>
    </lineage>
</organism>
<evidence type="ECO:0000256" key="4">
    <source>
        <dbReference type="ARBA" id="ARBA00022747"/>
    </source>
</evidence>
<dbReference type="PROSITE" id="PS51679">
    <property type="entry name" value="SAM_MT_C5"/>
    <property type="match status" value="1"/>
</dbReference>
<dbReference type="PANTHER" id="PTHR10629">
    <property type="entry name" value="CYTOSINE-SPECIFIC METHYLTRANSFERASE"/>
    <property type="match status" value="1"/>
</dbReference>
<name>A0A1H6J8Z6_9GAMM</name>
<accession>A0A1H6J8Z6</accession>
<evidence type="ECO:0000313" key="9">
    <source>
        <dbReference type="EMBL" id="SEH55427.1"/>
    </source>
</evidence>
<keyword evidence="3 6" id="KW-0949">S-adenosyl-L-methionine</keyword>
<dbReference type="GO" id="GO:0044027">
    <property type="term" value="P:negative regulation of gene expression via chromosomal CpG island methylation"/>
    <property type="evidence" value="ECO:0007669"/>
    <property type="project" value="TreeGrafter"/>
</dbReference>
<dbReference type="EMBL" id="CVUD02000004">
    <property type="protein sequence ID" value="SEH55427.1"/>
    <property type="molecule type" value="Genomic_DNA"/>
</dbReference>
<dbReference type="GO" id="GO:0032259">
    <property type="term" value="P:methylation"/>
    <property type="evidence" value="ECO:0007669"/>
    <property type="project" value="UniProtKB-KW"/>
</dbReference>
<dbReference type="GO" id="GO:0003677">
    <property type="term" value="F:DNA binding"/>
    <property type="evidence" value="ECO:0007669"/>
    <property type="project" value="TreeGrafter"/>
</dbReference>
<proteinExistence type="inferred from homology"/>
<keyword evidence="1 6" id="KW-0489">Methyltransferase</keyword>
<dbReference type="InterPro" id="IPR031303">
    <property type="entry name" value="C5_meth_CS"/>
</dbReference>
<dbReference type="PANTHER" id="PTHR10629:SF52">
    <property type="entry name" value="DNA (CYTOSINE-5)-METHYLTRANSFERASE 1"/>
    <property type="match status" value="1"/>
</dbReference>
<evidence type="ECO:0000256" key="2">
    <source>
        <dbReference type="ARBA" id="ARBA00022679"/>
    </source>
</evidence>
<dbReference type="InterPro" id="IPR018117">
    <property type="entry name" value="C5_DNA_meth_AS"/>
</dbReference>
<dbReference type="GO" id="GO:0009307">
    <property type="term" value="P:DNA restriction-modification system"/>
    <property type="evidence" value="ECO:0007669"/>
    <property type="project" value="UniProtKB-KW"/>
</dbReference>
<sequence length="344" mass="39097">MKIEAIDLFCGIGGLTYGLQQAKIKVLAGLDNDKSCEYAYKENNKVEFICADVSNYSFENMKQMYSQDSIKILAGCAPCQTFSSHTFKVKDKEKDVRWNMIDHFLRGIETIKPDIISMENVRGITKTQVFFDFVEQVKNRGYKVSYEVINCADYGIPQNRNRLVFLASKLGDISVPQKTHKKNEHISIEKIIKSLPVLKSGEICKKDKVHKTRNLSELNIKRIQQSKPSGTWKDWDKALLPDCYKKESGQSYATVYGRMSWSKVSPTITTQFSSYGSGRFGHPEQDRAISIREGALLQTFPVNYDFGKEIRTVEVSRHIGNAVPPQLGLVIGKTIVEHIRENYG</sequence>
<dbReference type="PRINTS" id="PR00105">
    <property type="entry name" value="C5METTRFRASE"/>
</dbReference>
<evidence type="ECO:0000256" key="8">
    <source>
        <dbReference type="RuleBase" id="RU000417"/>
    </source>
</evidence>
<gene>
    <name evidence="9" type="ORF">BAZSYMB_V2SCAFFOLD00110_1</name>
</gene>
<dbReference type="Gene3D" id="3.40.50.150">
    <property type="entry name" value="Vaccinia Virus protein VP39"/>
    <property type="match status" value="1"/>
</dbReference>
<feature type="active site" evidence="6">
    <location>
        <position position="79"/>
    </location>
</feature>